<dbReference type="EMBL" id="CP060202">
    <property type="protein sequence ID" value="QNH63068.1"/>
    <property type="molecule type" value="Genomic_DNA"/>
</dbReference>
<dbReference type="Pfam" id="PF13568">
    <property type="entry name" value="OMP_b-brl_2"/>
    <property type="match status" value="1"/>
</dbReference>
<feature type="chain" id="PRO_5028935643" evidence="1">
    <location>
        <begin position="25"/>
        <end position="238"/>
    </location>
</feature>
<dbReference type="AlphaFoldDB" id="A0A7G7W9M5"/>
<dbReference type="InterPro" id="IPR025665">
    <property type="entry name" value="Beta-barrel_OMP_2"/>
</dbReference>
<evidence type="ECO:0000256" key="1">
    <source>
        <dbReference type="SAM" id="SignalP"/>
    </source>
</evidence>
<evidence type="ECO:0000313" key="4">
    <source>
        <dbReference type="Proteomes" id="UP000515489"/>
    </source>
</evidence>
<feature type="domain" description="Outer membrane protein beta-barrel" evidence="2">
    <location>
        <begin position="23"/>
        <end position="210"/>
    </location>
</feature>
<feature type="signal peptide" evidence="1">
    <location>
        <begin position="1"/>
        <end position="24"/>
    </location>
</feature>
<keyword evidence="1" id="KW-0732">Signal</keyword>
<evidence type="ECO:0000259" key="2">
    <source>
        <dbReference type="Pfam" id="PF13568"/>
    </source>
</evidence>
<gene>
    <name evidence="3" type="ORF">H4317_04465</name>
</gene>
<accession>A0A7G7W9M5</accession>
<dbReference type="RefSeq" id="WP_185888950.1">
    <property type="nucleotide sequence ID" value="NZ_CP060202.1"/>
</dbReference>
<dbReference type="KEGG" id="hsk:H4317_04465"/>
<sequence length="238" mass="25130">MKSPLLKGLLASTLLVAAAGTAQAQVTIGPRVGLNLANVQTDVEDGDDFDTKMKIGAQVGVTLNAQFGNVAFQPSLLFSQKGFKIDETETETFNGVTYTATSKADAALNYLDIPLNFVYTTGGDNGFQIFAGPYVGIGLGGKVKSETSVSGGGQSFSDDGTSTVQFANEEGDDDDKIYFRTLNAGLNGGLGYKAGPFQVQAGYSLGLTNMLPDNDYNDDSSLKDRTAHFSLTYFFSAK</sequence>
<dbReference type="Proteomes" id="UP000515489">
    <property type="component" value="Chromosome"/>
</dbReference>
<proteinExistence type="predicted"/>
<keyword evidence="4" id="KW-1185">Reference proteome</keyword>
<name>A0A7G7W9M5_9BACT</name>
<protein>
    <submittedName>
        <fullName evidence="3">PorT family protein</fullName>
    </submittedName>
</protein>
<reference evidence="3 4" key="1">
    <citation type="submission" date="2020-08" db="EMBL/GenBank/DDBJ databases">
        <title>Hymenobacter sp. S2-20-2 genome sequencing.</title>
        <authorList>
            <person name="Jin L."/>
        </authorList>
    </citation>
    <scope>NUCLEOTIDE SEQUENCE [LARGE SCALE GENOMIC DNA]</scope>
    <source>
        <strain evidence="3 4">S2-20-2</strain>
    </source>
</reference>
<organism evidence="3 4">
    <name type="scientific">Hymenobacter sediminicola</name>
    <dbReference type="NCBI Taxonomy" id="2761579"/>
    <lineage>
        <taxon>Bacteria</taxon>
        <taxon>Pseudomonadati</taxon>
        <taxon>Bacteroidota</taxon>
        <taxon>Cytophagia</taxon>
        <taxon>Cytophagales</taxon>
        <taxon>Hymenobacteraceae</taxon>
        <taxon>Hymenobacter</taxon>
    </lineage>
</organism>
<evidence type="ECO:0000313" key="3">
    <source>
        <dbReference type="EMBL" id="QNH63068.1"/>
    </source>
</evidence>